<dbReference type="Gene3D" id="1.10.260.130">
    <property type="match status" value="1"/>
</dbReference>
<keyword evidence="3" id="KW-1185">Reference proteome</keyword>
<dbReference type="GO" id="GO:0004806">
    <property type="term" value="F:triacylglycerol lipase activity"/>
    <property type="evidence" value="ECO:0007669"/>
    <property type="project" value="InterPro"/>
</dbReference>
<dbReference type="Gene3D" id="3.40.50.1820">
    <property type="entry name" value="alpha/beta hydrolase"/>
    <property type="match status" value="1"/>
</dbReference>
<dbReference type="SUPFAM" id="SSF53474">
    <property type="entry name" value="alpha/beta-Hydrolases"/>
    <property type="match status" value="1"/>
</dbReference>
<evidence type="ECO:0000313" key="3">
    <source>
        <dbReference type="Proteomes" id="UP000185469"/>
    </source>
</evidence>
<sequence length="459" mass="47618">MDRLRPPAAAPAGADEADPDAGAAAPAPKQADPGQAGPFDQAPGSDTGSAAIPGASGSSDPADPFYTDIPASLGAPGTVLKTRPAQHLLQKAGLDWPGTATKMMYTSTRQTGEPAGVTGVVIEPTVEWRGKGSRPTVVLAPGTMGQGDQCAPSTGYGIFANIDPAIPSMGVNYELLNAYAASSQGMRVVITDYIGLGTPGVHTYVNSEDEGHAVLDAARAGLALAGADPTDPVALLGYSQGGGAAAAAAERAGSYAPELNLKGTYAGAPPANLRKVLERIDGNMIVGAIGYALNSGLEYFPDEERAEEVLDRILNEEGRRFLETTRSQCIVDSVAMWGTRYTSTFTQDGADFKEVLEQEPTIAAIIDAQQLGRRTPNAHITLATGINDDAIPTGQVKELAQAYCGRGANVAFVEDDTPTILERTGANHVAPMLRGLPGSIRYLMDAFNGEELADDCGTF</sequence>
<dbReference type="PANTHER" id="PTHR34853">
    <property type="match status" value="1"/>
</dbReference>
<dbReference type="EMBL" id="CP009248">
    <property type="protein sequence ID" value="APT90263.1"/>
    <property type="molecule type" value="Genomic_DNA"/>
</dbReference>
<organism evidence="2 3">
    <name type="scientific">Corynebacterium sphenisci DSM 44792</name>
    <dbReference type="NCBI Taxonomy" id="1437874"/>
    <lineage>
        <taxon>Bacteria</taxon>
        <taxon>Bacillati</taxon>
        <taxon>Actinomycetota</taxon>
        <taxon>Actinomycetes</taxon>
        <taxon>Mycobacteriales</taxon>
        <taxon>Corynebacteriaceae</taxon>
        <taxon>Corynebacterium</taxon>
    </lineage>
</organism>
<evidence type="ECO:0000256" key="1">
    <source>
        <dbReference type="SAM" id="MobiDB-lite"/>
    </source>
</evidence>
<feature type="compositionally biased region" description="Low complexity" evidence="1">
    <location>
        <begin position="1"/>
        <end position="38"/>
    </location>
</feature>
<gene>
    <name evidence="2" type="ORF">CSPHI_03345</name>
</gene>
<dbReference type="PANTHER" id="PTHR34853:SF1">
    <property type="entry name" value="LIPASE 5"/>
    <property type="match status" value="1"/>
</dbReference>
<protein>
    <recommendedName>
        <fullName evidence="4">Lipase</fullName>
    </recommendedName>
</protein>
<accession>A0A1L7CWN1</accession>
<name>A0A1L7CWN1_9CORY</name>
<reference evidence="2 3" key="1">
    <citation type="submission" date="2014-08" db="EMBL/GenBank/DDBJ databases">
        <title>Complete genome sequence of Corynebacterium sphenisci CECT 5990(T) (=DSM 44792(T)), isolated from healthy wild penguins.</title>
        <authorList>
            <person name="Ruckert C."/>
            <person name="Albersmeier A."/>
            <person name="Winkler A."/>
            <person name="Kalinowski J."/>
        </authorList>
    </citation>
    <scope>NUCLEOTIDE SEQUENCE [LARGE SCALE GENOMIC DNA]</scope>
    <source>
        <strain evidence="2 3">DSM 44792</strain>
    </source>
</reference>
<dbReference type="GO" id="GO:0016042">
    <property type="term" value="P:lipid catabolic process"/>
    <property type="evidence" value="ECO:0007669"/>
    <property type="project" value="InterPro"/>
</dbReference>
<feature type="region of interest" description="Disordered" evidence="1">
    <location>
        <begin position="1"/>
        <end position="70"/>
    </location>
</feature>
<dbReference type="Proteomes" id="UP000185469">
    <property type="component" value="Chromosome"/>
</dbReference>
<evidence type="ECO:0008006" key="4">
    <source>
        <dbReference type="Google" id="ProtNLM"/>
    </source>
</evidence>
<dbReference type="Pfam" id="PF03583">
    <property type="entry name" value="LIP"/>
    <property type="match status" value="1"/>
</dbReference>
<dbReference type="InterPro" id="IPR005152">
    <property type="entry name" value="Lipase_secreted"/>
</dbReference>
<proteinExistence type="predicted"/>
<dbReference type="InterPro" id="IPR029058">
    <property type="entry name" value="AB_hydrolase_fold"/>
</dbReference>
<dbReference type="AlphaFoldDB" id="A0A1L7CWN1"/>
<dbReference type="STRING" id="1437874.CSPHI_03345"/>
<dbReference type="KEGG" id="csph:CSPHI_03345"/>
<feature type="compositionally biased region" description="Low complexity" evidence="1">
    <location>
        <begin position="48"/>
        <end position="62"/>
    </location>
</feature>
<evidence type="ECO:0000313" key="2">
    <source>
        <dbReference type="EMBL" id="APT90263.1"/>
    </source>
</evidence>